<dbReference type="SMART" id="SM00965">
    <property type="entry name" value="STN"/>
    <property type="match status" value="1"/>
</dbReference>
<comment type="caution">
    <text evidence="7">The sequence shown here is derived from an EMBL/GenBank/DDBJ whole genome shotgun (WGS) entry which is preliminary data.</text>
</comment>
<reference evidence="7 8" key="1">
    <citation type="submission" date="2023-07" db="EMBL/GenBank/DDBJ databases">
        <title>Sorghum-associated microbial communities from plants grown in Nebraska, USA.</title>
        <authorList>
            <person name="Schachtman D."/>
        </authorList>
    </citation>
    <scope>NUCLEOTIDE SEQUENCE [LARGE SCALE GENOMIC DNA]</scope>
    <source>
        <strain evidence="7 8">DS2154</strain>
    </source>
</reference>
<dbReference type="Pfam" id="PF07715">
    <property type="entry name" value="Plug"/>
    <property type="match status" value="1"/>
</dbReference>
<organism evidence="7 8">
    <name type="scientific">Caulobacter rhizosphaerae</name>
    <dbReference type="NCBI Taxonomy" id="2010972"/>
    <lineage>
        <taxon>Bacteria</taxon>
        <taxon>Pseudomonadati</taxon>
        <taxon>Pseudomonadota</taxon>
        <taxon>Alphaproteobacteria</taxon>
        <taxon>Caulobacterales</taxon>
        <taxon>Caulobacteraceae</taxon>
        <taxon>Caulobacter</taxon>
    </lineage>
</organism>
<dbReference type="PANTHER" id="PTHR40980">
    <property type="entry name" value="PLUG DOMAIN-CONTAINING PROTEIN"/>
    <property type="match status" value="1"/>
</dbReference>
<proteinExistence type="predicted"/>
<comment type="subcellular location">
    <subcellularLocation>
        <location evidence="1">Cell outer membrane</location>
    </subcellularLocation>
</comment>
<dbReference type="InterPro" id="IPR012910">
    <property type="entry name" value="Plug_dom"/>
</dbReference>
<keyword evidence="4" id="KW-0998">Cell outer membrane</keyword>
<keyword evidence="5" id="KW-0732">Signal</keyword>
<dbReference type="Gene3D" id="2.170.130.10">
    <property type="entry name" value="TonB-dependent receptor, plug domain"/>
    <property type="match status" value="1"/>
</dbReference>
<dbReference type="InterPro" id="IPR010104">
    <property type="entry name" value="TonB_rcpt_bac"/>
</dbReference>
<dbReference type="EMBL" id="JAVDRL010000001">
    <property type="protein sequence ID" value="MDR6529559.1"/>
    <property type="molecule type" value="Genomic_DNA"/>
</dbReference>
<dbReference type="NCBIfam" id="TIGR01782">
    <property type="entry name" value="TonB-Xanth-Caul"/>
    <property type="match status" value="1"/>
</dbReference>
<gene>
    <name evidence="7" type="ORF">J2800_000274</name>
</gene>
<evidence type="ECO:0000256" key="4">
    <source>
        <dbReference type="ARBA" id="ARBA00023237"/>
    </source>
</evidence>
<sequence length="1042" mass="111773">MKLSLAVAISLGLAWGVASAQTRPQRFDIPAGPALTTLQAFFRQSGLQVLASSGDLEGVTTRPVVGAFDSEAALRILLQGTGLAARSRPNGTVLIVKVSVPATMIAPPEEQTLVTPVIVSGFRQSYADAIRMKRLAGGVTDSISSDGLGRFPDLNVGEAAQRITGVQVNREADSRNATINLRGLPGTFARTTINGQAFAEPLLDSSAPLGAFNSDIFSAITINKSPSASDQSGGLSGNIDLKIEPALSRRDGVASKMSYERDSLGDLGSPALTLSAAHHFTPSLAAFAVVAFKQERFRRDSINFPQYTPLNALTPDFQTLYSDYYAPLRPDGTCPSLETCSVVGTGRAARTGVLTPSDVRQLVKLNKGTLVTAAGGVEAAPTSSLKLGFNGFFTRRHLGENFTEMNEVDLRSPLTVVTPVSGVQRLSDGLAYVNAVNFANAQVNTSFRSEPIVQQAWSLNGEAHWASGPWAVAGVLTSSRGAYDYTQTQIDWRNVAKSGGNGVSGTLFTGGGDIREYVLTLSPRSLPQVTPGPWTWLGPANPAFQQNGQGDQLVVAGNAGYTRTAVDAGQVDIDRVLDGGPITGISGGARFEHADFTSIGYRASAKGVNTSNIDGSFLKSSVYAADFFGGVAKGYLNPFASIDYRYAIARLRPVTLAPGDTSTANGWVNDPANESYSANNFSVSDHTLAAYAQGLFEWRVLGAPVRGNLGLRYERTDQAVVTLNRITAPSGDTRYGLARFRNHDAEWLPSLLLTADLSDSLVLRWASYETFVRPQPRTLSPASSVTVTDQGFNIAYGGYELKPFSALSHDLSLEWYNRPGGMVSLDVYRKDISNLVTTENRIERLCPTDATAFGLGHLTVNNGQCLSDILVNGHPAVITASGAFNQSRPLKVTGLEFSVQQNLDFLSGFWRNFGGVINYSLTHIDGRNADGSKAVLAGVSARSMNVIGYYEAARLGIRVVYNYRDEYYIAGINTFTGATSRVKARGQLDSSISFAMSERMHVSADVYNLTNERRTQYQTVEAVPRANDYDGRAVTVSLRRIF</sequence>
<protein>
    <submittedName>
        <fullName evidence="7">TonB-dependent receptor</fullName>
    </submittedName>
</protein>
<evidence type="ECO:0000256" key="5">
    <source>
        <dbReference type="SAM" id="SignalP"/>
    </source>
</evidence>
<name>A0ABU1MTP9_9CAUL</name>
<evidence type="ECO:0000313" key="8">
    <source>
        <dbReference type="Proteomes" id="UP001262754"/>
    </source>
</evidence>
<dbReference type="PANTHER" id="PTHR40980:SF3">
    <property type="entry name" value="TONB-DEPENDENT RECEPTOR-LIKE BETA-BARREL DOMAIN-CONTAINING PROTEIN"/>
    <property type="match status" value="1"/>
</dbReference>
<dbReference type="InterPro" id="IPR036942">
    <property type="entry name" value="Beta-barrel_TonB_sf"/>
</dbReference>
<feature type="chain" id="PRO_5047139731" evidence="5">
    <location>
        <begin position="21"/>
        <end position="1042"/>
    </location>
</feature>
<evidence type="ECO:0000256" key="3">
    <source>
        <dbReference type="ARBA" id="ARBA00023136"/>
    </source>
</evidence>
<feature type="domain" description="Secretin/TonB short N-terminal" evidence="6">
    <location>
        <begin position="47"/>
        <end position="98"/>
    </location>
</feature>
<dbReference type="RefSeq" id="WP_310028513.1">
    <property type="nucleotide sequence ID" value="NZ_JAVDRL010000001.1"/>
</dbReference>
<dbReference type="Gene3D" id="2.40.170.20">
    <property type="entry name" value="TonB-dependent receptor, beta-barrel domain"/>
    <property type="match status" value="1"/>
</dbReference>
<feature type="signal peptide" evidence="5">
    <location>
        <begin position="1"/>
        <end position="20"/>
    </location>
</feature>
<evidence type="ECO:0000256" key="1">
    <source>
        <dbReference type="ARBA" id="ARBA00004442"/>
    </source>
</evidence>
<keyword evidence="2" id="KW-0813">Transport</keyword>
<evidence type="ECO:0000313" key="7">
    <source>
        <dbReference type="EMBL" id="MDR6529559.1"/>
    </source>
</evidence>
<dbReference type="Proteomes" id="UP001262754">
    <property type="component" value="Unassembled WGS sequence"/>
</dbReference>
<dbReference type="Gene3D" id="3.55.50.30">
    <property type="match status" value="1"/>
</dbReference>
<dbReference type="InterPro" id="IPR011662">
    <property type="entry name" value="Secretin/TonB_short_N"/>
</dbReference>
<evidence type="ECO:0000259" key="6">
    <source>
        <dbReference type="SMART" id="SM00965"/>
    </source>
</evidence>
<keyword evidence="8" id="KW-1185">Reference proteome</keyword>
<dbReference type="InterPro" id="IPR037066">
    <property type="entry name" value="Plug_dom_sf"/>
</dbReference>
<accession>A0ABU1MTP9</accession>
<keyword evidence="7" id="KW-0675">Receptor</keyword>
<evidence type="ECO:0000256" key="2">
    <source>
        <dbReference type="ARBA" id="ARBA00022448"/>
    </source>
</evidence>
<keyword evidence="3" id="KW-0472">Membrane</keyword>
<dbReference type="SUPFAM" id="SSF56935">
    <property type="entry name" value="Porins"/>
    <property type="match status" value="1"/>
</dbReference>